<accession>A0A3B0CDN3</accession>
<dbReference type="Proteomes" id="UP000276603">
    <property type="component" value="Unassembled WGS sequence"/>
</dbReference>
<evidence type="ECO:0000313" key="3">
    <source>
        <dbReference type="EMBL" id="RKN82818.1"/>
    </source>
</evidence>
<evidence type="ECO:0000313" key="4">
    <source>
        <dbReference type="Proteomes" id="UP000276603"/>
    </source>
</evidence>
<dbReference type="PANTHER" id="PTHR43377">
    <property type="entry name" value="BILIVERDIN REDUCTASE A"/>
    <property type="match status" value="1"/>
</dbReference>
<dbReference type="GO" id="GO:0000166">
    <property type="term" value="F:nucleotide binding"/>
    <property type="evidence" value="ECO:0007669"/>
    <property type="project" value="InterPro"/>
</dbReference>
<organism evidence="3 4">
    <name type="scientific">Ulvibacterium marinum</name>
    <dbReference type="NCBI Taxonomy" id="2419782"/>
    <lineage>
        <taxon>Bacteria</taxon>
        <taxon>Pseudomonadati</taxon>
        <taxon>Bacteroidota</taxon>
        <taxon>Flavobacteriia</taxon>
        <taxon>Flavobacteriales</taxon>
        <taxon>Flavobacteriaceae</taxon>
        <taxon>Ulvibacterium</taxon>
    </lineage>
</organism>
<dbReference type="SUPFAM" id="SSF55347">
    <property type="entry name" value="Glyceraldehyde-3-phosphate dehydrogenase-like, C-terminal domain"/>
    <property type="match status" value="1"/>
</dbReference>
<dbReference type="RefSeq" id="WP_120710009.1">
    <property type="nucleotide sequence ID" value="NZ_RBCJ01000001.1"/>
</dbReference>
<name>A0A3B0CDN3_9FLAO</name>
<protein>
    <submittedName>
        <fullName evidence="3">Gfo/Idh/MocA family oxidoreductase</fullName>
    </submittedName>
</protein>
<sequence>MDKIKVLVVGCGHMGTSHARAYHQLEGFEIVGLVSRKPESRERLSQELGGYPTYGDYAKALEEAKPDAVSINTYPDTHGEYIRMALNANAHVFVEKPLALTVEEAQSLVDLVQKKGKKMVVGYILRVHPAWAKFVEVAKSLGKPLVMRMNLNQQSSGSNWYTHKQLMNSMSPIVDCGVHYVDVMCLMTESVPVSVSAIGARLSDEIDTEMYNYGQLQVRFQDGSVGWYEAGWGPMMSETAFFVKDVIGPKGCVSIVDEAKGDSDSVDDHSKTGALKLHHAATDENGNFAKADELIDTSDEPDHDGLCLLEQEYFLKAITEDMDLDNHLRDAVNSLRIVLAADESFRTGKTVDL</sequence>
<dbReference type="Pfam" id="PF01408">
    <property type="entry name" value="GFO_IDH_MocA"/>
    <property type="match status" value="1"/>
</dbReference>
<dbReference type="OrthoDB" id="9815825at2"/>
<dbReference type="AlphaFoldDB" id="A0A3B0CDN3"/>
<dbReference type="InterPro" id="IPR000683">
    <property type="entry name" value="Gfo/Idh/MocA-like_OxRdtase_N"/>
</dbReference>
<dbReference type="EMBL" id="RBCJ01000001">
    <property type="protein sequence ID" value="RKN82818.1"/>
    <property type="molecule type" value="Genomic_DNA"/>
</dbReference>
<dbReference type="PANTHER" id="PTHR43377:SF1">
    <property type="entry name" value="BILIVERDIN REDUCTASE A"/>
    <property type="match status" value="1"/>
</dbReference>
<dbReference type="Gene3D" id="3.30.360.10">
    <property type="entry name" value="Dihydrodipicolinate Reductase, domain 2"/>
    <property type="match status" value="1"/>
</dbReference>
<feature type="domain" description="Gfo/Idh/MocA-like oxidoreductase N-terminal" evidence="1">
    <location>
        <begin position="4"/>
        <end position="123"/>
    </location>
</feature>
<reference evidence="3 4" key="1">
    <citation type="submission" date="2018-10" db="EMBL/GenBank/DDBJ databases">
        <title>Ulvibacterium marinum gen. nov., sp. nov., a novel marine bacterium of the family Flavobacteriaceae, isolated from a culture of the green alga Ulva prolifera.</title>
        <authorList>
            <person name="Zhang Z."/>
        </authorList>
    </citation>
    <scope>NUCLEOTIDE SEQUENCE [LARGE SCALE GENOMIC DNA]</scope>
    <source>
        <strain evidence="3 4">CCMM003</strain>
    </source>
</reference>
<feature type="domain" description="GFO/IDH/MocA-like oxidoreductase" evidence="2">
    <location>
        <begin position="139"/>
        <end position="233"/>
    </location>
</feature>
<proteinExistence type="predicted"/>
<dbReference type="Pfam" id="PF22725">
    <property type="entry name" value="GFO_IDH_MocA_C3"/>
    <property type="match status" value="1"/>
</dbReference>
<dbReference type="SUPFAM" id="SSF51735">
    <property type="entry name" value="NAD(P)-binding Rossmann-fold domains"/>
    <property type="match status" value="1"/>
</dbReference>
<dbReference type="Gene3D" id="3.40.50.720">
    <property type="entry name" value="NAD(P)-binding Rossmann-like Domain"/>
    <property type="match status" value="1"/>
</dbReference>
<comment type="caution">
    <text evidence="3">The sequence shown here is derived from an EMBL/GenBank/DDBJ whole genome shotgun (WGS) entry which is preliminary data.</text>
</comment>
<dbReference type="InterPro" id="IPR036291">
    <property type="entry name" value="NAD(P)-bd_dom_sf"/>
</dbReference>
<dbReference type="InterPro" id="IPR051450">
    <property type="entry name" value="Gfo/Idh/MocA_Oxidoreductases"/>
</dbReference>
<evidence type="ECO:0000259" key="1">
    <source>
        <dbReference type="Pfam" id="PF01408"/>
    </source>
</evidence>
<dbReference type="InterPro" id="IPR055170">
    <property type="entry name" value="GFO_IDH_MocA-like_dom"/>
</dbReference>
<keyword evidence="4" id="KW-1185">Reference proteome</keyword>
<gene>
    <name evidence="3" type="ORF">D7Z94_02970</name>
</gene>
<evidence type="ECO:0000259" key="2">
    <source>
        <dbReference type="Pfam" id="PF22725"/>
    </source>
</evidence>